<dbReference type="Pfam" id="PF14291">
    <property type="entry name" value="DUF4371"/>
    <property type="match status" value="1"/>
</dbReference>
<dbReference type="AlphaFoldDB" id="A0A8D9BNX0"/>
<dbReference type="SUPFAM" id="SSF53098">
    <property type="entry name" value="Ribonuclease H-like"/>
    <property type="match status" value="1"/>
</dbReference>
<protein>
    <submittedName>
        <fullName evidence="3">Zinc finger MYM-type protein 1</fullName>
    </submittedName>
</protein>
<dbReference type="SMART" id="SM00597">
    <property type="entry name" value="ZnF_TTF"/>
    <property type="match status" value="1"/>
</dbReference>
<organism evidence="3">
    <name type="scientific">Cacopsylla melanoneura</name>
    <dbReference type="NCBI Taxonomy" id="428564"/>
    <lineage>
        <taxon>Eukaryota</taxon>
        <taxon>Metazoa</taxon>
        <taxon>Ecdysozoa</taxon>
        <taxon>Arthropoda</taxon>
        <taxon>Hexapoda</taxon>
        <taxon>Insecta</taxon>
        <taxon>Pterygota</taxon>
        <taxon>Neoptera</taxon>
        <taxon>Paraneoptera</taxon>
        <taxon>Hemiptera</taxon>
        <taxon>Sternorrhyncha</taxon>
        <taxon>Psylloidea</taxon>
        <taxon>Psyllidae</taxon>
        <taxon>Psyllinae</taxon>
        <taxon>Cacopsylla</taxon>
    </lineage>
</organism>
<proteinExistence type="predicted"/>
<dbReference type="InterPro" id="IPR012337">
    <property type="entry name" value="RNaseH-like_sf"/>
</dbReference>
<dbReference type="PANTHER" id="PTHR45749:SF21">
    <property type="entry name" value="DUF4371 DOMAIN-CONTAINING PROTEIN"/>
    <property type="match status" value="1"/>
</dbReference>
<dbReference type="InterPro" id="IPR025398">
    <property type="entry name" value="DUF4371"/>
</dbReference>
<feature type="domain" description="TTF-type" evidence="2">
    <location>
        <begin position="128"/>
        <end position="219"/>
    </location>
</feature>
<accession>A0A8D9BNX0</accession>
<feature type="region of interest" description="Disordered" evidence="1">
    <location>
        <begin position="30"/>
        <end position="69"/>
    </location>
</feature>
<evidence type="ECO:0000259" key="2">
    <source>
        <dbReference type="SMART" id="SM00597"/>
    </source>
</evidence>
<dbReference type="InterPro" id="IPR006580">
    <property type="entry name" value="Znf_TTF"/>
</dbReference>
<name>A0A8D9BNX0_9HEMI</name>
<reference evidence="3" key="1">
    <citation type="submission" date="2021-05" db="EMBL/GenBank/DDBJ databases">
        <authorList>
            <person name="Alioto T."/>
            <person name="Alioto T."/>
            <person name="Gomez Garrido J."/>
        </authorList>
    </citation>
    <scope>NUCLEOTIDE SEQUENCE</scope>
</reference>
<evidence type="ECO:0000313" key="3">
    <source>
        <dbReference type="EMBL" id="CAG6788825.1"/>
    </source>
</evidence>
<evidence type="ECO:0000256" key="1">
    <source>
        <dbReference type="SAM" id="MobiDB-lite"/>
    </source>
</evidence>
<dbReference type="EMBL" id="HBUF01661864">
    <property type="protein sequence ID" value="CAG6788825.1"/>
    <property type="molecule type" value="Transcribed_RNA"/>
</dbReference>
<sequence>MKRHAVNTLDKYFKKSSTLNTTTIFSTIESGPEDLISNQENDQTEDSGISRQEDTTSLPLPCASTSATGTGESIIPCNATFEDIGTISDAIAISTAANVSHVRHKALGGNLFTPDDKFTFPVTEFKGKKLRFQHNWLKKWTWLSYSKQKDGAFCKYCVLFPCDTVGKGTHQRPGNLVSTPFRKWKDASEVFQSHSKAQYHKFSVVAAENFSRISRGDPQDISTQLDSQRKREREENRRLLIPIIESIIFCGENEIALRGHSDSGPLTMEKPEKKDGKLRALLRFRGQTDETVRTYCKTSSRNATYISPLIQNEIIEICGNLIQKSLVNNINESPCFAILGDETLDVSGNEQFSLCVRYTSNNTSGQLVLKEDFLCFLPIVDMSAEGVSQTILELCDKLGLDMKKLVGQGYDGASTFSGHINGVHKKVQEKFPKALYVHCAAHRLNLVLKDVLSVPEVRNCFGVVGDIVNLFRNNAQAHELLKEKIKSLVPDSKKTRLLGLCETRFVERQESVTTFLELFSAIVPALQDITIS</sequence>
<dbReference type="PANTHER" id="PTHR45749">
    <property type="match status" value="1"/>
</dbReference>
<feature type="compositionally biased region" description="Polar residues" evidence="1">
    <location>
        <begin position="36"/>
        <end position="69"/>
    </location>
</feature>